<sequence length="305" mass="33188">MDAIRKRQSAAARLARRGLPALLLVLAAAAANANKNFNSPQAAMEALGQAVSSGDEAELRNMLGVQFREWIPPVGAEDRNRFLQAWARSHAVRNDDGKVAHLAVGDDGWTFPIPLLKAAQGWQFDTVQGVEEMRVRRIGRNELAAQKTLLALFDAQRDYASQPRDEDGLLTYAKRLKSSAGRRDGLYWPTKPGHTPSPIGPALAAAGPPNASPDGYFGYHYKLLTRQGEHAVGGALDYMVRDKLLGGFAILAWPARYWDTGIMSFMISHDGQIYERDLGPGSATKAAATSTFDPGPGWKKVEPVP</sequence>
<dbReference type="Pfam" id="PF11453">
    <property type="entry name" value="DUF2950"/>
    <property type="match status" value="1"/>
</dbReference>
<name>A0A6N8IPJ5_9BURK</name>
<feature type="region of interest" description="Disordered" evidence="1">
    <location>
        <begin position="282"/>
        <end position="305"/>
    </location>
</feature>
<keyword evidence="4" id="KW-1185">Reference proteome</keyword>
<keyword evidence="2" id="KW-0732">Signal</keyword>
<dbReference type="EMBL" id="WSEL01000003">
    <property type="protein sequence ID" value="MVQ28767.1"/>
    <property type="molecule type" value="Genomic_DNA"/>
</dbReference>
<proteinExistence type="predicted"/>
<accession>A0A6N8IPJ5</accession>
<organism evidence="3 4">
    <name type="scientific">Ramlibacter pinisoli</name>
    <dbReference type="NCBI Taxonomy" id="2682844"/>
    <lineage>
        <taxon>Bacteria</taxon>
        <taxon>Pseudomonadati</taxon>
        <taxon>Pseudomonadota</taxon>
        <taxon>Betaproteobacteria</taxon>
        <taxon>Burkholderiales</taxon>
        <taxon>Comamonadaceae</taxon>
        <taxon>Ramlibacter</taxon>
    </lineage>
</organism>
<comment type="caution">
    <text evidence="3">The sequence shown here is derived from an EMBL/GenBank/DDBJ whole genome shotgun (WGS) entry which is preliminary data.</text>
</comment>
<evidence type="ECO:0000313" key="4">
    <source>
        <dbReference type="Proteomes" id="UP000469385"/>
    </source>
</evidence>
<evidence type="ECO:0000256" key="2">
    <source>
        <dbReference type="SAM" id="SignalP"/>
    </source>
</evidence>
<reference evidence="3 4" key="1">
    <citation type="submission" date="2019-12" db="EMBL/GenBank/DDBJ databases">
        <authorList>
            <person name="Huq M.A."/>
        </authorList>
    </citation>
    <scope>NUCLEOTIDE SEQUENCE [LARGE SCALE GENOMIC DNA]</scope>
    <source>
        <strain evidence="3 4">MAH-25</strain>
    </source>
</reference>
<dbReference type="AlphaFoldDB" id="A0A6N8IPJ5"/>
<dbReference type="InterPro" id="IPR021556">
    <property type="entry name" value="DUF2950"/>
</dbReference>
<gene>
    <name evidence="3" type="ORF">GON04_04895</name>
</gene>
<feature type="signal peptide" evidence="2">
    <location>
        <begin position="1"/>
        <end position="33"/>
    </location>
</feature>
<dbReference type="RefSeq" id="WP_157396835.1">
    <property type="nucleotide sequence ID" value="NZ_WSEL01000003.1"/>
</dbReference>
<evidence type="ECO:0000256" key="1">
    <source>
        <dbReference type="SAM" id="MobiDB-lite"/>
    </source>
</evidence>
<feature type="chain" id="PRO_5027051356" evidence="2">
    <location>
        <begin position="34"/>
        <end position="305"/>
    </location>
</feature>
<dbReference type="Proteomes" id="UP000469385">
    <property type="component" value="Unassembled WGS sequence"/>
</dbReference>
<protein>
    <submittedName>
        <fullName evidence="3">DUF2950 family protein</fullName>
    </submittedName>
</protein>
<evidence type="ECO:0000313" key="3">
    <source>
        <dbReference type="EMBL" id="MVQ28767.1"/>
    </source>
</evidence>